<protein>
    <submittedName>
        <fullName evidence="6">Capsular biosynthesis protein</fullName>
    </submittedName>
</protein>
<dbReference type="SUPFAM" id="SSF53756">
    <property type="entry name" value="UDP-Glycosyltransferase/glycogen phosphorylase"/>
    <property type="match status" value="1"/>
</dbReference>
<dbReference type="InterPro" id="IPR013969">
    <property type="entry name" value="Oligosacch_biosynth_Alg14"/>
</dbReference>
<gene>
    <name evidence="6" type="ORF">COX35_02655</name>
</gene>
<comment type="subcellular location">
    <subcellularLocation>
        <location evidence="1">Endoplasmic reticulum membrane</location>
        <topology evidence="1">Single-pass membrane protein</topology>
    </subcellularLocation>
</comment>
<dbReference type="Proteomes" id="UP000229952">
    <property type="component" value="Unassembled WGS sequence"/>
</dbReference>
<dbReference type="GO" id="GO:0006488">
    <property type="term" value="P:dolichol-linked oligosaccharide biosynthetic process"/>
    <property type="evidence" value="ECO:0007669"/>
    <property type="project" value="InterPro"/>
</dbReference>
<dbReference type="EMBL" id="PCRQ01000072">
    <property type="protein sequence ID" value="PIP24090.1"/>
    <property type="molecule type" value="Genomic_DNA"/>
</dbReference>
<evidence type="ECO:0000256" key="4">
    <source>
        <dbReference type="ARBA" id="ARBA00022989"/>
    </source>
</evidence>
<dbReference type="NCBIfam" id="NF041549">
    <property type="entry name" value="PssD"/>
    <property type="match status" value="1"/>
</dbReference>
<keyword evidence="3" id="KW-0256">Endoplasmic reticulum</keyword>
<evidence type="ECO:0000313" key="7">
    <source>
        <dbReference type="Proteomes" id="UP000229952"/>
    </source>
</evidence>
<evidence type="ECO:0000256" key="2">
    <source>
        <dbReference type="ARBA" id="ARBA00022692"/>
    </source>
</evidence>
<evidence type="ECO:0000256" key="5">
    <source>
        <dbReference type="ARBA" id="ARBA00023136"/>
    </source>
</evidence>
<organism evidence="6 7">
    <name type="scientific">Candidatus Nealsonbacteria bacterium CG23_combo_of_CG06-09_8_20_14_all_37_18</name>
    <dbReference type="NCBI Taxonomy" id="1974720"/>
    <lineage>
        <taxon>Bacteria</taxon>
        <taxon>Candidatus Nealsoniibacteriota</taxon>
    </lineage>
</organism>
<dbReference type="Pfam" id="PF08660">
    <property type="entry name" value="Alg14"/>
    <property type="match status" value="1"/>
</dbReference>
<proteinExistence type="predicted"/>
<accession>A0A2G9YXX4</accession>
<evidence type="ECO:0000256" key="3">
    <source>
        <dbReference type="ARBA" id="ARBA00022824"/>
    </source>
</evidence>
<dbReference type="GO" id="GO:0004577">
    <property type="term" value="F:N-acetylglucosaminyldiphosphodolichol N-acetylglucosaminyltransferase activity"/>
    <property type="evidence" value="ECO:0007669"/>
    <property type="project" value="TreeGrafter"/>
</dbReference>
<reference evidence="6 7" key="1">
    <citation type="submission" date="2017-09" db="EMBL/GenBank/DDBJ databases">
        <title>Depth-based differentiation of microbial function through sediment-hosted aquifers and enrichment of novel symbionts in the deep terrestrial subsurface.</title>
        <authorList>
            <person name="Probst A.J."/>
            <person name="Ladd B."/>
            <person name="Jarett J.K."/>
            <person name="Geller-Mcgrath D.E."/>
            <person name="Sieber C.M."/>
            <person name="Emerson J.B."/>
            <person name="Anantharaman K."/>
            <person name="Thomas B.C."/>
            <person name="Malmstrom R."/>
            <person name="Stieglmeier M."/>
            <person name="Klingl A."/>
            <person name="Woyke T."/>
            <person name="Ryan C.M."/>
            <person name="Banfield J.F."/>
        </authorList>
    </citation>
    <scope>NUCLEOTIDE SEQUENCE [LARGE SCALE GENOMIC DNA]</scope>
    <source>
        <strain evidence="6">CG23_combo_of_CG06-09_8_20_14_all_37_18</strain>
    </source>
</reference>
<sequence length="152" mass="17237">MKKILCACSMGGHLTEMLRIIEALELPEKPLYITYNGNAENVLKEAYFIGNMGKIRNIPWGLIKILVILLKERPKVVISTGAENGMFAIFISKVFLRSKTIYIECSAQVNNPSISGRVCYYFSDLFFVQWRPLLNCYGKRAKYGGNLIFGNL</sequence>
<comment type="caution">
    <text evidence="6">The sequence shown here is derived from an EMBL/GenBank/DDBJ whole genome shotgun (WGS) entry which is preliminary data.</text>
</comment>
<dbReference type="PANTHER" id="PTHR12154:SF4">
    <property type="entry name" value="UDP-N-ACETYLGLUCOSAMINE TRANSFERASE SUBUNIT ALG14 HOMOLOG"/>
    <property type="match status" value="1"/>
</dbReference>
<keyword evidence="2" id="KW-0812">Transmembrane</keyword>
<keyword evidence="4" id="KW-1133">Transmembrane helix</keyword>
<dbReference type="AlphaFoldDB" id="A0A2G9YXX4"/>
<evidence type="ECO:0000313" key="6">
    <source>
        <dbReference type="EMBL" id="PIP24090.1"/>
    </source>
</evidence>
<dbReference type="Gene3D" id="3.40.50.2000">
    <property type="entry name" value="Glycogen Phosphorylase B"/>
    <property type="match status" value="1"/>
</dbReference>
<name>A0A2G9YXX4_9BACT</name>
<dbReference type="PANTHER" id="PTHR12154">
    <property type="entry name" value="GLYCOSYL TRANSFERASE-RELATED"/>
    <property type="match status" value="1"/>
</dbReference>
<keyword evidence="5" id="KW-0472">Membrane</keyword>
<evidence type="ECO:0000256" key="1">
    <source>
        <dbReference type="ARBA" id="ARBA00004389"/>
    </source>
</evidence>